<dbReference type="InterPro" id="IPR027417">
    <property type="entry name" value="P-loop_NTPase"/>
</dbReference>
<dbReference type="PANTHER" id="PTHR24221:SF646">
    <property type="entry name" value="HAEMOLYSIN SECRETION ATP-BINDING PROTEIN"/>
    <property type="match status" value="1"/>
</dbReference>
<feature type="domain" description="ABC transporter" evidence="8">
    <location>
        <begin position="329"/>
        <end position="573"/>
    </location>
</feature>
<protein>
    <recommendedName>
        <fullName evidence="12">ATP-binding cassette subfamily B protein</fullName>
    </recommendedName>
</protein>
<dbReference type="SMART" id="SM00382">
    <property type="entry name" value="AAA"/>
    <property type="match status" value="1"/>
</dbReference>
<dbReference type="Pfam" id="PF00005">
    <property type="entry name" value="ABC_tran"/>
    <property type="match status" value="1"/>
</dbReference>
<dbReference type="InterPro" id="IPR011527">
    <property type="entry name" value="ABC1_TM_dom"/>
</dbReference>
<dbReference type="SUPFAM" id="SSF52540">
    <property type="entry name" value="P-loop containing nucleoside triphosphate hydrolases"/>
    <property type="match status" value="1"/>
</dbReference>
<dbReference type="InterPro" id="IPR003439">
    <property type="entry name" value="ABC_transporter-like_ATP-bd"/>
</dbReference>
<evidence type="ECO:0000256" key="6">
    <source>
        <dbReference type="ARBA" id="ARBA00023136"/>
    </source>
</evidence>
<dbReference type="EMBL" id="MSIF01000001">
    <property type="protein sequence ID" value="OLF14509.1"/>
    <property type="molecule type" value="Genomic_DNA"/>
</dbReference>
<gene>
    <name evidence="10" type="ORF">BLA60_02110</name>
</gene>
<evidence type="ECO:0000313" key="11">
    <source>
        <dbReference type="Proteomes" id="UP000185696"/>
    </source>
</evidence>
<evidence type="ECO:0000313" key="10">
    <source>
        <dbReference type="EMBL" id="OLF14509.1"/>
    </source>
</evidence>
<dbReference type="GO" id="GO:0005524">
    <property type="term" value="F:ATP binding"/>
    <property type="evidence" value="ECO:0007669"/>
    <property type="project" value="UniProtKB-KW"/>
</dbReference>
<keyword evidence="2 7" id="KW-0812">Transmembrane</keyword>
<dbReference type="InterPro" id="IPR036640">
    <property type="entry name" value="ABC1_TM_sf"/>
</dbReference>
<dbReference type="GO" id="GO:0005886">
    <property type="term" value="C:plasma membrane"/>
    <property type="evidence" value="ECO:0007669"/>
    <property type="project" value="UniProtKB-SubCell"/>
</dbReference>
<keyword evidence="11" id="KW-1185">Reference proteome</keyword>
<comment type="subcellular location">
    <subcellularLocation>
        <location evidence="1">Cell membrane</location>
        <topology evidence="1">Multi-pass membrane protein</topology>
    </subcellularLocation>
</comment>
<evidence type="ECO:0008006" key="12">
    <source>
        <dbReference type="Google" id="ProtNLM"/>
    </source>
</evidence>
<accession>A0A7Z0WTX1</accession>
<dbReference type="InterPro" id="IPR039421">
    <property type="entry name" value="Type_1_exporter"/>
</dbReference>
<dbReference type="PROSITE" id="PS50893">
    <property type="entry name" value="ABC_TRANSPORTER_2"/>
    <property type="match status" value="1"/>
</dbReference>
<proteinExistence type="predicted"/>
<dbReference type="PROSITE" id="PS50929">
    <property type="entry name" value="ABC_TM1F"/>
    <property type="match status" value="1"/>
</dbReference>
<keyword evidence="6 7" id="KW-0472">Membrane</keyword>
<evidence type="ECO:0000259" key="8">
    <source>
        <dbReference type="PROSITE" id="PS50893"/>
    </source>
</evidence>
<evidence type="ECO:0000259" key="9">
    <source>
        <dbReference type="PROSITE" id="PS50929"/>
    </source>
</evidence>
<sequence length="585" mass="61739">MLRLAYTADPRATVTALVLASVNAFAVAGTGLSVRAVANSTGSGGLVLAAGIGALAYGLIAAVGRVQHNLQVDLKERVDIVLSARLFTLTSRIPTLQHLERTEFLDRLRQLRTSTETLAGACWAAAAAVSSLVSLGLSVWLLASVHPALGLLVLLAVPPLVFSRRATAILGRARDATADADRREDHLHRLGTRAEAAKELRISGSDRTVDARAGAYWDTVTAGLVRGQRRAALWKAAGWACFAVGYLAALAFVAYLVARGGAGAGDLLMVASLSGYLRAQLQDTVSGATELAEGRHTMGHLRWLERHGADARHPGTERPPDRLADGITVRGVDFTYPGTDVPVMSGVDLHLPAGAAVAVVGTNGAGKTTLVKLLTGMYEPTAGEILVDGVPLRRLDLDRWRSRVSAAFQDFSRFQVRAGHAVGIGDLPRAHDREAVASAIERADAGPVIDRLPSGVDSQLGSVFGGAELSHGQWQRLALGRAVMRRDPLLAVLDEPTAALDPQAEHDLYERFVGAGRDGRAATGAITLLVSHRFSTVRMADLIVVLSHGRVVEHGTHAELMALGGQYADLYGTQSAAYATGRDGS</sequence>
<keyword evidence="5 7" id="KW-1133">Transmembrane helix</keyword>
<dbReference type="InterPro" id="IPR003593">
    <property type="entry name" value="AAA+_ATPase"/>
</dbReference>
<evidence type="ECO:0000256" key="1">
    <source>
        <dbReference type="ARBA" id="ARBA00004651"/>
    </source>
</evidence>
<organism evidence="10 11">
    <name type="scientific">Actinophytocola xinjiangensis</name>
    <dbReference type="NCBI Taxonomy" id="485602"/>
    <lineage>
        <taxon>Bacteria</taxon>
        <taxon>Bacillati</taxon>
        <taxon>Actinomycetota</taxon>
        <taxon>Actinomycetes</taxon>
        <taxon>Pseudonocardiales</taxon>
        <taxon>Pseudonocardiaceae</taxon>
    </lineage>
</organism>
<evidence type="ECO:0000256" key="5">
    <source>
        <dbReference type="ARBA" id="ARBA00022989"/>
    </source>
</evidence>
<reference evidence="10 11" key="1">
    <citation type="submission" date="2016-12" db="EMBL/GenBank/DDBJ databases">
        <title>The draft genome sequence of Actinophytocola xinjiangensis.</title>
        <authorList>
            <person name="Wang W."/>
            <person name="Yuan L."/>
        </authorList>
    </citation>
    <scope>NUCLEOTIDE SEQUENCE [LARGE SCALE GENOMIC DNA]</scope>
    <source>
        <strain evidence="10 11">CGMCC 4.4663</strain>
    </source>
</reference>
<feature type="transmembrane region" description="Helical" evidence="7">
    <location>
        <begin position="236"/>
        <end position="258"/>
    </location>
</feature>
<keyword evidence="4" id="KW-0067">ATP-binding</keyword>
<dbReference type="Gene3D" id="3.40.50.300">
    <property type="entry name" value="P-loop containing nucleotide triphosphate hydrolases"/>
    <property type="match status" value="1"/>
</dbReference>
<dbReference type="AlphaFoldDB" id="A0A7Z0WTX1"/>
<dbReference type="InterPro" id="IPR017871">
    <property type="entry name" value="ABC_transporter-like_CS"/>
</dbReference>
<name>A0A7Z0WTX1_9PSEU</name>
<dbReference type="GO" id="GO:0016887">
    <property type="term" value="F:ATP hydrolysis activity"/>
    <property type="evidence" value="ECO:0007669"/>
    <property type="project" value="InterPro"/>
</dbReference>
<dbReference type="GO" id="GO:0034040">
    <property type="term" value="F:ATPase-coupled lipid transmembrane transporter activity"/>
    <property type="evidence" value="ECO:0007669"/>
    <property type="project" value="TreeGrafter"/>
</dbReference>
<feature type="transmembrane region" description="Helical" evidence="7">
    <location>
        <begin position="46"/>
        <end position="66"/>
    </location>
</feature>
<dbReference type="PROSITE" id="PS00211">
    <property type="entry name" value="ABC_TRANSPORTER_1"/>
    <property type="match status" value="1"/>
</dbReference>
<feature type="transmembrane region" description="Helical" evidence="7">
    <location>
        <begin position="143"/>
        <end position="162"/>
    </location>
</feature>
<feature type="transmembrane region" description="Helical" evidence="7">
    <location>
        <begin position="12"/>
        <end position="34"/>
    </location>
</feature>
<dbReference type="GO" id="GO:0140359">
    <property type="term" value="F:ABC-type transporter activity"/>
    <property type="evidence" value="ECO:0007669"/>
    <property type="project" value="InterPro"/>
</dbReference>
<feature type="transmembrane region" description="Helical" evidence="7">
    <location>
        <begin position="117"/>
        <end position="137"/>
    </location>
</feature>
<comment type="caution">
    <text evidence="10">The sequence shown here is derived from an EMBL/GenBank/DDBJ whole genome shotgun (WGS) entry which is preliminary data.</text>
</comment>
<feature type="domain" description="ABC transmembrane type-1" evidence="9">
    <location>
        <begin position="12"/>
        <end position="293"/>
    </location>
</feature>
<evidence type="ECO:0000256" key="4">
    <source>
        <dbReference type="ARBA" id="ARBA00022840"/>
    </source>
</evidence>
<keyword evidence="3" id="KW-0547">Nucleotide-binding</keyword>
<dbReference type="SUPFAM" id="SSF90123">
    <property type="entry name" value="ABC transporter transmembrane region"/>
    <property type="match status" value="1"/>
</dbReference>
<dbReference type="Gene3D" id="1.20.1560.10">
    <property type="entry name" value="ABC transporter type 1, transmembrane domain"/>
    <property type="match status" value="1"/>
</dbReference>
<evidence type="ECO:0000256" key="7">
    <source>
        <dbReference type="SAM" id="Phobius"/>
    </source>
</evidence>
<evidence type="ECO:0000256" key="2">
    <source>
        <dbReference type="ARBA" id="ARBA00022692"/>
    </source>
</evidence>
<evidence type="ECO:0000256" key="3">
    <source>
        <dbReference type="ARBA" id="ARBA00022741"/>
    </source>
</evidence>
<dbReference type="Proteomes" id="UP000185696">
    <property type="component" value="Unassembled WGS sequence"/>
</dbReference>
<dbReference type="PANTHER" id="PTHR24221">
    <property type="entry name" value="ATP-BINDING CASSETTE SUB-FAMILY B"/>
    <property type="match status" value="1"/>
</dbReference>